<feature type="region of interest" description="Disordered" evidence="1">
    <location>
        <begin position="101"/>
        <end position="252"/>
    </location>
</feature>
<dbReference type="AlphaFoldDB" id="A0AAD7I067"/>
<evidence type="ECO:0000313" key="3">
    <source>
        <dbReference type="Proteomes" id="UP001215280"/>
    </source>
</evidence>
<comment type="caution">
    <text evidence="2">The sequence shown here is derived from an EMBL/GenBank/DDBJ whole genome shotgun (WGS) entry which is preliminary data.</text>
</comment>
<evidence type="ECO:0008006" key="4">
    <source>
        <dbReference type="Google" id="ProtNLM"/>
    </source>
</evidence>
<reference evidence="2" key="1">
    <citation type="submission" date="2023-03" db="EMBL/GenBank/DDBJ databases">
        <title>Massive genome expansion in bonnet fungi (Mycena s.s.) driven by repeated elements and novel gene families across ecological guilds.</title>
        <authorList>
            <consortium name="Lawrence Berkeley National Laboratory"/>
            <person name="Harder C.B."/>
            <person name="Miyauchi S."/>
            <person name="Viragh M."/>
            <person name="Kuo A."/>
            <person name="Thoen E."/>
            <person name="Andreopoulos B."/>
            <person name="Lu D."/>
            <person name="Skrede I."/>
            <person name="Drula E."/>
            <person name="Henrissat B."/>
            <person name="Morin E."/>
            <person name="Kohler A."/>
            <person name="Barry K."/>
            <person name="LaButti K."/>
            <person name="Morin E."/>
            <person name="Salamov A."/>
            <person name="Lipzen A."/>
            <person name="Mereny Z."/>
            <person name="Hegedus B."/>
            <person name="Baldrian P."/>
            <person name="Stursova M."/>
            <person name="Weitz H."/>
            <person name="Taylor A."/>
            <person name="Grigoriev I.V."/>
            <person name="Nagy L.G."/>
            <person name="Martin F."/>
            <person name="Kauserud H."/>
        </authorList>
    </citation>
    <scope>NUCLEOTIDE SEQUENCE</scope>
    <source>
        <strain evidence="2">CBHHK188m</strain>
    </source>
</reference>
<dbReference type="Proteomes" id="UP001215280">
    <property type="component" value="Unassembled WGS sequence"/>
</dbReference>
<feature type="compositionally biased region" description="Basic residues" evidence="1">
    <location>
        <begin position="138"/>
        <end position="160"/>
    </location>
</feature>
<dbReference type="PANTHER" id="PTHR37450">
    <property type="entry name" value="CIPC PROTEIN"/>
    <property type="match status" value="1"/>
</dbReference>
<feature type="compositionally biased region" description="Low complexity" evidence="1">
    <location>
        <begin position="120"/>
        <end position="137"/>
    </location>
</feature>
<organism evidence="2 3">
    <name type="scientific">Mycena maculata</name>
    <dbReference type="NCBI Taxonomy" id="230809"/>
    <lineage>
        <taxon>Eukaryota</taxon>
        <taxon>Fungi</taxon>
        <taxon>Dikarya</taxon>
        <taxon>Basidiomycota</taxon>
        <taxon>Agaricomycotina</taxon>
        <taxon>Agaricomycetes</taxon>
        <taxon>Agaricomycetidae</taxon>
        <taxon>Agaricales</taxon>
        <taxon>Marasmiineae</taxon>
        <taxon>Mycenaceae</taxon>
        <taxon>Mycena</taxon>
    </lineage>
</organism>
<dbReference type="EMBL" id="JARJLG010000178">
    <property type="protein sequence ID" value="KAJ7732060.1"/>
    <property type="molecule type" value="Genomic_DNA"/>
</dbReference>
<name>A0AAD7I067_9AGAR</name>
<keyword evidence="3" id="KW-1185">Reference proteome</keyword>
<feature type="compositionally biased region" description="Low complexity" evidence="1">
    <location>
        <begin position="187"/>
        <end position="203"/>
    </location>
</feature>
<accession>A0AAD7I067</accession>
<sequence>MGLFDNDDDYRRQEEAWKTVEYARLHPEQHKAKLSHELIAGAASFAAAKMYEDKLEKEGKPVNHKVAKELLAGFAGAYIDRVFETKGLDALDHHKAKQIYKDKHLHDTGRDATRGRRRPNTPNTSRARGTSTSPGTCTRRRSRRRSSRRRAARTWRRRPRGTTTTTGSSATARSGGRKGGRRGGRKGWSAVAGSARASSAGTSRSRRTSNSRTRGSTSSRTPASSSSSRIPARGTSSRRTPARGTRARSTRAGIERHDRCLYMTESVSV</sequence>
<dbReference type="InterPro" id="IPR022234">
    <property type="entry name" value="DUF3759"/>
</dbReference>
<gene>
    <name evidence="2" type="ORF">DFH07DRAFT_144576</name>
</gene>
<feature type="compositionally biased region" description="Low complexity" evidence="1">
    <location>
        <begin position="210"/>
        <end position="244"/>
    </location>
</feature>
<dbReference type="PANTHER" id="PTHR37450:SF1">
    <property type="entry name" value="CIPC PROTEIN"/>
    <property type="match status" value="1"/>
</dbReference>
<feature type="compositionally biased region" description="Low complexity" evidence="1">
    <location>
        <begin position="161"/>
        <end position="174"/>
    </location>
</feature>
<protein>
    <recommendedName>
        <fullName evidence="4">CipC-like antibiotic response protein</fullName>
    </recommendedName>
</protein>
<evidence type="ECO:0000313" key="2">
    <source>
        <dbReference type="EMBL" id="KAJ7732060.1"/>
    </source>
</evidence>
<proteinExistence type="predicted"/>
<dbReference type="Pfam" id="PF12585">
    <property type="entry name" value="DUF3759"/>
    <property type="match status" value="1"/>
</dbReference>
<evidence type="ECO:0000256" key="1">
    <source>
        <dbReference type="SAM" id="MobiDB-lite"/>
    </source>
</evidence>
<feature type="compositionally biased region" description="Basic and acidic residues" evidence="1">
    <location>
        <begin position="101"/>
        <end position="114"/>
    </location>
</feature>
<feature type="compositionally biased region" description="Basic residues" evidence="1">
    <location>
        <begin position="175"/>
        <end position="185"/>
    </location>
</feature>